<gene>
    <name evidence="2" type="ORF">MECH1_V1_0295</name>
</gene>
<keyword evidence="1" id="KW-0732">Signal</keyword>
<evidence type="ECO:0000256" key="1">
    <source>
        <dbReference type="SAM" id="SignalP"/>
    </source>
</evidence>
<feature type="signal peptide" evidence="1">
    <location>
        <begin position="1"/>
        <end position="25"/>
    </location>
</feature>
<evidence type="ECO:0008006" key="4">
    <source>
        <dbReference type="Google" id="ProtNLM"/>
    </source>
</evidence>
<protein>
    <recommendedName>
        <fullName evidence="4">MxaA protein</fullName>
    </recommendedName>
</protein>
<keyword evidence="3" id="KW-1185">Reference proteome</keyword>
<organism evidence="2 3">
    <name type="scientific">Candidatus Methylocalor cossyra</name>
    <dbReference type="NCBI Taxonomy" id="3108543"/>
    <lineage>
        <taxon>Bacteria</taxon>
        <taxon>Pseudomonadati</taxon>
        <taxon>Pseudomonadota</taxon>
        <taxon>Gammaproteobacteria</taxon>
        <taxon>Methylococcales</taxon>
        <taxon>Methylococcaceae</taxon>
        <taxon>Candidatus Methylocalor</taxon>
    </lineage>
</organism>
<dbReference type="RefSeq" id="WP_348758662.1">
    <property type="nucleotide sequence ID" value="NZ_OZ026884.1"/>
</dbReference>
<proteinExistence type="predicted"/>
<evidence type="ECO:0000313" key="3">
    <source>
        <dbReference type="Proteomes" id="UP001497493"/>
    </source>
</evidence>
<sequence>MPGPFPAFLIRLAAALALWSTAAYPAPSLRVELAAPRDYGYLIGDLIVHRLTVELPAAYRLEPGFLPRPGAVNDWLEIRSVAWDRTDEGDAARYRIRVTYQVFKGVRSPERATVPALPLRFTGPEPLTLTAPEWSFSLAPLIAPETGDEAVAIRAPRAPEPASTLPQQRRLGGFLAGALVLGAWLLRGRLGWSRRPQPFHRAYRELRRLLRGPASPETYRTAAKLLHRALDETAGYTVFAGQLDRFCQQRPAFAALRAELAEFFAFSQRLFFTATATPADYPPPRLEALCRRCAAAERRGR</sequence>
<evidence type="ECO:0000313" key="2">
    <source>
        <dbReference type="EMBL" id="CAL1239071.1"/>
    </source>
</evidence>
<reference evidence="2 3" key="1">
    <citation type="submission" date="2024-04" db="EMBL/GenBank/DDBJ databases">
        <authorList>
            <person name="Cremers G."/>
        </authorList>
    </citation>
    <scope>NUCLEOTIDE SEQUENCE [LARGE SCALE GENOMIC DNA]</scope>
    <source>
        <strain evidence="2">MeCH1-AG</strain>
    </source>
</reference>
<dbReference type="Proteomes" id="UP001497493">
    <property type="component" value="Chromosome"/>
</dbReference>
<accession>A0ABM9NEP9</accession>
<name>A0ABM9NEP9_9GAMM</name>
<dbReference type="EMBL" id="OZ026884">
    <property type="protein sequence ID" value="CAL1239071.1"/>
    <property type="molecule type" value="Genomic_DNA"/>
</dbReference>
<feature type="chain" id="PRO_5047395443" description="MxaA protein" evidence="1">
    <location>
        <begin position="26"/>
        <end position="301"/>
    </location>
</feature>